<dbReference type="AlphaFoldDB" id="A0A517SLH5"/>
<evidence type="ECO:0000313" key="3">
    <source>
        <dbReference type="Proteomes" id="UP000315700"/>
    </source>
</evidence>
<dbReference type="OrthoDB" id="271110at2"/>
<dbReference type="Proteomes" id="UP000315700">
    <property type="component" value="Chromosome"/>
</dbReference>
<evidence type="ECO:0008006" key="4">
    <source>
        <dbReference type="Google" id="ProtNLM"/>
    </source>
</evidence>
<dbReference type="PROSITE" id="PS51257">
    <property type="entry name" value="PROKAR_LIPOPROTEIN"/>
    <property type="match status" value="1"/>
</dbReference>
<evidence type="ECO:0000256" key="1">
    <source>
        <dbReference type="SAM" id="MobiDB-lite"/>
    </source>
</evidence>
<evidence type="ECO:0000313" key="2">
    <source>
        <dbReference type="EMBL" id="QDT56975.1"/>
    </source>
</evidence>
<gene>
    <name evidence="2" type="ORF">Pan44_50380</name>
</gene>
<name>A0A517SLH5_9PLAN</name>
<dbReference type="RefSeq" id="WP_145034379.1">
    <property type="nucleotide sequence ID" value="NZ_CP036271.1"/>
</dbReference>
<organism evidence="2 3">
    <name type="scientific">Caulifigura coniformis</name>
    <dbReference type="NCBI Taxonomy" id="2527983"/>
    <lineage>
        <taxon>Bacteria</taxon>
        <taxon>Pseudomonadati</taxon>
        <taxon>Planctomycetota</taxon>
        <taxon>Planctomycetia</taxon>
        <taxon>Planctomycetales</taxon>
        <taxon>Planctomycetaceae</taxon>
        <taxon>Caulifigura</taxon>
    </lineage>
</organism>
<proteinExistence type="predicted"/>
<dbReference type="EMBL" id="CP036271">
    <property type="protein sequence ID" value="QDT56975.1"/>
    <property type="molecule type" value="Genomic_DNA"/>
</dbReference>
<accession>A0A517SLH5</accession>
<sequence>MNGLKSLTIVACFALIAGCSQHDGLERAPITGLLTVQGTPLAGASVVFTPAKGTQGLGAIGISGPDGKFQVVSSRQDDAGIPPGEYSVSVSRLADPDGTVLSPEATQADHPNARETVPGPYSGAASPLKVSIPKEGGEVKVDIPVKLIERKPKS</sequence>
<dbReference type="InParanoid" id="A0A517SLH5"/>
<feature type="region of interest" description="Disordered" evidence="1">
    <location>
        <begin position="95"/>
        <end position="129"/>
    </location>
</feature>
<dbReference type="KEGG" id="ccos:Pan44_50380"/>
<reference evidence="2 3" key="1">
    <citation type="submission" date="2019-02" db="EMBL/GenBank/DDBJ databases">
        <title>Deep-cultivation of Planctomycetes and their phenomic and genomic characterization uncovers novel biology.</title>
        <authorList>
            <person name="Wiegand S."/>
            <person name="Jogler M."/>
            <person name="Boedeker C."/>
            <person name="Pinto D."/>
            <person name="Vollmers J."/>
            <person name="Rivas-Marin E."/>
            <person name="Kohn T."/>
            <person name="Peeters S.H."/>
            <person name="Heuer A."/>
            <person name="Rast P."/>
            <person name="Oberbeckmann S."/>
            <person name="Bunk B."/>
            <person name="Jeske O."/>
            <person name="Meyerdierks A."/>
            <person name="Storesund J.E."/>
            <person name="Kallscheuer N."/>
            <person name="Luecker S."/>
            <person name="Lage O.M."/>
            <person name="Pohl T."/>
            <person name="Merkel B.J."/>
            <person name="Hornburger P."/>
            <person name="Mueller R.-W."/>
            <person name="Bruemmer F."/>
            <person name="Labrenz M."/>
            <person name="Spormann A.M."/>
            <person name="Op den Camp H."/>
            <person name="Overmann J."/>
            <person name="Amann R."/>
            <person name="Jetten M.S.M."/>
            <person name="Mascher T."/>
            <person name="Medema M.H."/>
            <person name="Devos D.P."/>
            <person name="Kaster A.-K."/>
            <person name="Ovreas L."/>
            <person name="Rohde M."/>
            <person name="Galperin M.Y."/>
            <person name="Jogler C."/>
        </authorList>
    </citation>
    <scope>NUCLEOTIDE SEQUENCE [LARGE SCALE GENOMIC DNA]</scope>
    <source>
        <strain evidence="2 3">Pan44</strain>
    </source>
</reference>
<protein>
    <recommendedName>
        <fullName evidence="4">Carboxypeptidase regulatory-like domain-containing protein</fullName>
    </recommendedName>
</protein>
<keyword evidence="3" id="KW-1185">Reference proteome</keyword>